<feature type="domain" description="HTH araC/xylS-type" evidence="4">
    <location>
        <begin position="9"/>
        <end position="107"/>
    </location>
</feature>
<dbReference type="SUPFAM" id="SSF55136">
    <property type="entry name" value="Probable bacterial effector-binding domain"/>
    <property type="match status" value="1"/>
</dbReference>
<dbReference type="RefSeq" id="WP_228352919.1">
    <property type="nucleotide sequence ID" value="NZ_JACEGA010000001.1"/>
</dbReference>
<dbReference type="InterPro" id="IPR050959">
    <property type="entry name" value="MarA-like"/>
</dbReference>
<dbReference type="AlphaFoldDB" id="A0A839K214"/>
<dbReference type="Proteomes" id="UP000574276">
    <property type="component" value="Unassembled WGS sequence"/>
</dbReference>
<dbReference type="Pfam" id="PF06445">
    <property type="entry name" value="GyrI-like"/>
    <property type="match status" value="1"/>
</dbReference>
<keyword evidence="2" id="KW-0238">DNA-binding</keyword>
<evidence type="ECO:0000256" key="1">
    <source>
        <dbReference type="ARBA" id="ARBA00023015"/>
    </source>
</evidence>
<dbReference type="PANTHER" id="PTHR47504">
    <property type="entry name" value="RIGHT ORIGIN-BINDING PROTEIN"/>
    <property type="match status" value="1"/>
</dbReference>
<dbReference type="InterPro" id="IPR029442">
    <property type="entry name" value="GyrI-like"/>
</dbReference>
<dbReference type="GO" id="GO:0003700">
    <property type="term" value="F:DNA-binding transcription factor activity"/>
    <property type="evidence" value="ECO:0007669"/>
    <property type="project" value="InterPro"/>
</dbReference>
<dbReference type="SUPFAM" id="SSF46689">
    <property type="entry name" value="Homeodomain-like"/>
    <property type="match status" value="2"/>
</dbReference>
<dbReference type="PROSITE" id="PS01124">
    <property type="entry name" value="HTH_ARAC_FAMILY_2"/>
    <property type="match status" value="1"/>
</dbReference>
<dbReference type="InterPro" id="IPR011256">
    <property type="entry name" value="Reg_factor_effector_dom_sf"/>
</dbReference>
<sequence>MKNIEQAIYEIMVYINLNLFEYITLDELSSRFSYSKYHLHRKFKDIVGINLNDYIKRRRIESSIYYLSANPEASITEVAGYCGYSSATYSREFRKVFNRKPTEWRNIYKKDKDFKKDSNICKNYEQFICYNDYGIPREIKNIGTAIISKRNINAVIYYGNYHDERVRDIWNTIDQYNSQKKPFILISMNSPAVTNINCCLYVLGFDGDSDISGLSSTMLEGGEYLVVDYEGSREKLIETYTWIIKYYLSNKGLKYDYRVQFHEYDKIPDLGESNLSCRIHIPICHA</sequence>
<dbReference type="InterPro" id="IPR009057">
    <property type="entry name" value="Homeodomain-like_sf"/>
</dbReference>
<dbReference type="Gene3D" id="3.20.80.10">
    <property type="entry name" value="Regulatory factor, effector binding domain"/>
    <property type="match status" value="1"/>
</dbReference>
<dbReference type="GO" id="GO:0043565">
    <property type="term" value="F:sequence-specific DNA binding"/>
    <property type="evidence" value="ECO:0007669"/>
    <property type="project" value="InterPro"/>
</dbReference>
<keyword evidence="3" id="KW-0804">Transcription</keyword>
<evidence type="ECO:0000313" key="6">
    <source>
        <dbReference type="Proteomes" id="UP000574276"/>
    </source>
</evidence>
<evidence type="ECO:0000256" key="3">
    <source>
        <dbReference type="ARBA" id="ARBA00023163"/>
    </source>
</evidence>
<comment type="caution">
    <text evidence="5">The sequence shown here is derived from an EMBL/GenBank/DDBJ whole genome shotgun (WGS) entry which is preliminary data.</text>
</comment>
<keyword evidence="6" id="KW-1185">Reference proteome</keyword>
<organism evidence="5 6">
    <name type="scientific">Variimorphobacter saccharofermentans</name>
    <dbReference type="NCBI Taxonomy" id="2755051"/>
    <lineage>
        <taxon>Bacteria</taxon>
        <taxon>Bacillati</taxon>
        <taxon>Bacillota</taxon>
        <taxon>Clostridia</taxon>
        <taxon>Lachnospirales</taxon>
        <taxon>Lachnospiraceae</taxon>
        <taxon>Variimorphobacter</taxon>
    </lineage>
</organism>
<reference evidence="5 6" key="1">
    <citation type="submission" date="2020-07" db="EMBL/GenBank/DDBJ databases">
        <title>Characterization and genome sequencing of isolate MD1, a novel member within the family Lachnospiraceae.</title>
        <authorList>
            <person name="Rettenmaier R."/>
            <person name="Di Bello L."/>
            <person name="Zinser C."/>
            <person name="Scheitz K."/>
            <person name="Liebl W."/>
            <person name="Zverlov V."/>
        </authorList>
    </citation>
    <scope>NUCLEOTIDE SEQUENCE [LARGE SCALE GENOMIC DNA]</scope>
    <source>
        <strain evidence="5 6">MD1</strain>
    </source>
</reference>
<keyword evidence="1" id="KW-0805">Transcription regulation</keyword>
<evidence type="ECO:0000256" key="2">
    <source>
        <dbReference type="ARBA" id="ARBA00023125"/>
    </source>
</evidence>
<evidence type="ECO:0000259" key="4">
    <source>
        <dbReference type="PROSITE" id="PS01124"/>
    </source>
</evidence>
<dbReference type="Gene3D" id="1.10.10.60">
    <property type="entry name" value="Homeodomain-like"/>
    <property type="match status" value="2"/>
</dbReference>
<protein>
    <submittedName>
        <fullName evidence="5">AraC family transcriptional regulator</fullName>
    </submittedName>
</protein>
<evidence type="ECO:0000313" key="5">
    <source>
        <dbReference type="EMBL" id="MBB2183242.1"/>
    </source>
</evidence>
<accession>A0A839K214</accession>
<dbReference type="SMART" id="SM00342">
    <property type="entry name" value="HTH_ARAC"/>
    <property type="match status" value="1"/>
</dbReference>
<dbReference type="Pfam" id="PF12833">
    <property type="entry name" value="HTH_18"/>
    <property type="match status" value="1"/>
</dbReference>
<dbReference type="InterPro" id="IPR018060">
    <property type="entry name" value="HTH_AraC"/>
</dbReference>
<name>A0A839K214_9FIRM</name>
<proteinExistence type="predicted"/>
<dbReference type="EMBL" id="JACEGA010000001">
    <property type="protein sequence ID" value="MBB2183242.1"/>
    <property type="molecule type" value="Genomic_DNA"/>
</dbReference>
<dbReference type="PANTHER" id="PTHR47504:SF5">
    <property type="entry name" value="RIGHT ORIGIN-BINDING PROTEIN"/>
    <property type="match status" value="1"/>
</dbReference>
<gene>
    <name evidence="5" type="ORF">H0486_10160</name>
</gene>